<evidence type="ECO:0000313" key="2">
    <source>
        <dbReference type="EMBL" id="CAA9495761.1"/>
    </source>
</evidence>
<sequence length="214" mass="24854">MSAFALCATAIVVLALLWEITIPWFDRRREVRLHRRAQGQKGVAYDPGRERRAEQRARELLKSCVNEEEWGMYRDLGFIRVWGGQVDRGGSLGRRLQGLDYAYLIYPHKPIVAYLTQTNELLNEYCVEFPDESRPYGSARLPASDDVLAKWMGLRADERRLITEANLHVPGRQVDPRQVERDLWRLRQWEQERLARAEREAPDPQPRAAGTLDA</sequence>
<dbReference type="EMBL" id="CADCVP010000170">
    <property type="protein sequence ID" value="CAA9495761.1"/>
    <property type="molecule type" value="Genomic_DNA"/>
</dbReference>
<name>A0A6J4SMB8_9ACTN</name>
<dbReference type="AlphaFoldDB" id="A0A6J4SMB8"/>
<gene>
    <name evidence="2" type="ORF">AVDCRST_MAG69-1605</name>
</gene>
<feature type="region of interest" description="Disordered" evidence="1">
    <location>
        <begin position="195"/>
        <end position="214"/>
    </location>
</feature>
<accession>A0A6J4SMB8</accession>
<protein>
    <submittedName>
        <fullName evidence="2">Uncharacterized protein</fullName>
    </submittedName>
</protein>
<proteinExistence type="predicted"/>
<evidence type="ECO:0000256" key="1">
    <source>
        <dbReference type="SAM" id="MobiDB-lite"/>
    </source>
</evidence>
<organism evidence="2">
    <name type="scientific">uncultured Solirubrobacteraceae bacterium</name>
    <dbReference type="NCBI Taxonomy" id="1162706"/>
    <lineage>
        <taxon>Bacteria</taxon>
        <taxon>Bacillati</taxon>
        <taxon>Actinomycetota</taxon>
        <taxon>Thermoleophilia</taxon>
        <taxon>Solirubrobacterales</taxon>
        <taxon>Solirubrobacteraceae</taxon>
        <taxon>environmental samples</taxon>
    </lineage>
</organism>
<reference evidence="2" key="1">
    <citation type="submission" date="2020-02" db="EMBL/GenBank/DDBJ databases">
        <authorList>
            <person name="Meier V. D."/>
        </authorList>
    </citation>
    <scope>NUCLEOTIDE SEQUENCE</scope>
    <source>
        <strain evidence="2">AVDCRST_MAG69</strain>
    </source>
</reference>